<dbReference type="AlphaFoldDB" id="A0A438DU45"/>
<evidence type="ECO:0000313" key="3">
    <source>
        <dbReference type="Proteomes" id="UP000288805"/>
    </source>
</evidence>
<comment type="caution">
    <text evidence="2">The sequence shown here is derived from an EMBL/GenBank/DDBJ whole genome shotgun (WGS) entry which is preliminary data.</text>
</comment>
<feature type="chain" id="PRO_5019113993" evidence="1">
    <location>
        <begin position="17"/>
        <end position="192"/>
    </location>
</feature>
<organism evidence="2 3">
    <name type="scientific">Vitis vinifera</name>
    <name type="common">Grape</name>
    <dbReference type="NCBI Taxonomy" id="29760"/>
    <lineage>
        <taxon>Eukaryota</taxon>
        <taxon>Viridiplantae</taxon>
        <taxon>Streptophyta</taxon>
        <taxon>Embryophyta</taxon>
        <taxon>Tracheophyta</taxon>
        <taxon>Spermatophyta</taxon>
        <taxon>Magnoliopsida</taxon>
        <taxon>eudicotyledons</taxon>
        <taxon>Gunneridae</taxon>
        <taxon>Pentapetalae</taxon>
        <taxon>rosids</taxon>
        <taxon>Vitales</taxon>
        <taxon>Vitaceae</taxon>
        <taxon>Viteae</taxon>
        <taxon>Vitis</taxon>
    </lineage>
</organism>
<proteinExistence type="predicted"/>
<reference evidence="2 3" key="1">
    <citation type="journal article" date="2018" name="PLoS Genet.">
        <title>Population sequencing reveals clonal diversity and ancestral inbreeding in the grapevine cultivar Chardonnay.</title>
        <authorList>
            <person name="Roach M.J."/>
            <person name="Johnson D.L."/>
            <person name="Bohlmann J."/>
            <person name="van Vuuren H.J."/>
            <person name="Jones S.J."/>
            <person name="Pretorius I.S."/>
            <person name="Schmidt S.A."/>
            <person name="Borneman A.R."/>
        </authorList>
    </citation>
    <scope>NUCLEOTIDE SEQUENCE [LARGE SCALE GENOMIC DNA]</scope>
    <source>
        <strain evidence="3">cv. Chardonnay</strain>
        <tissue evidence="2">Leaf</tissue>
    </source>
</reference>
<name>A0A438DU45_VITVI</name>
<accession>A0A438DU45</accession>
<dbReference type="Proteomes" id="UP000288805">
    <property type="component" value="Unassembled WGS sequence"/>
</dbReference>
<dbReference type="PANTHER" id="PTHR35732">
    <property type="entry name" value="OS10G0545100 PROTEIN"/>
    <property type="match status" value="1"/>
</dbReference>
<protein>
    <submittedName>
        <fullName evidence="2">Uncharacterized protein</fullName>
    </submittedName>
</protein>
<dbReference type="EMBL" id="QGNW01001496">
    <property type="protein sequence ID" value="RVW39019.1"/>
    <property type="molecule type" value="Genomic_DNA"/>
</dbReference>
<dbReference type="PANTHER" id="PTHR35732:SF1">
    <property type="entry name" value="OS10G0545100 PROTEIN"/>
    <property type="match status" value="1"/>
</dbReference>
<dbReference type="Pfam" id="PF12646">
    <property type="entry name" value="DUF3783"/>
    <property type="match status" value="1"/>
</dbReference>
<gene>
    <name evidence="2" type="ORF">CK203_089162</name>
</gene>
<dbReference type="InterPro" id="IPR016621">
    <property type="entry name" value="UCP014543"/>
</dbReference>
<sequence>MLFCPFIYFFLCHITGIPTELIEDSKFVPLNSDDPIYGPPALLLLGFEVEEEVKIRQLLKELDGEFLQVIYCTEDMITRSLWEAMNTKQSNLEALKVEYFNILIERLEGCLNALGIINVYSVLQIAKALPRICFLSGLSGEEMMMFIDAFPETGLEAAVFAALVPNSADKPLQELIEEIMGDHEMLSGKQMD</sequence>
<keyword evidence="1" id="KW-0732">Signal</keyword>
<feature type="signal peptide" evidence="1">
    <location>
        <begin position="1"/>
        <end position="16"/>
    </location>
</feature>
<evidence type="ECO:0000313" key="2">
    <source>
        <dbReference type="EMBL" id="RVW39019.1"/>
    </source>
</evidence>
<evidence type="ECO:0000256" key="1">
    <source>
        <dbReference type="SAM" id="SignalP"/>
    </source>
</evidence>